<evidence type="ECO:0000313" key="8">
    <source>
        <dbReference type="Proteomes" id="UP001140206"/>
    </source>
</evidence>
<dbReference type="Gene3D" id="1.20.140.40">
    <property type="entry name" value="Invertase/pectin methylesterase inhibitor family protein"/>
    <property type="match status" value="1"/>
</dbReference>
<reference evidence="6" key="1">
    <citation type="submission" date="2022-08" db="EMBL/GenBank/DDBJ databases">
        <authorList>
            <person name="Marques A."/>
        </authorList>
    </citation>
    <scope>NUCLEOTIDE SEQUENCE</scope>
    <source>
        <strain evidence="6">RhyPub2mFocal</strain>
        <tissue evidence="6">Leaves</tissue>
    </source>
</reference>
<keyword evidence="8" id="KW-1185">Reference proteome</keyword>
<dbReference type="PANTHER" id="PTHR35357">
    <property type="entry name" value="OS02G0537100 PROTEIN"/>
    <property type="match status" value="1"/>
</dbReference>
<dbReference type="SUPFAM" id="SSF101148">
    <property type="entry name" value="Plant invertase/pectin methylesterase inhibitor"/>
    <property type="match status" value="1"/>
</dbReference>
<sequence length="182" mass="19453">MANPSPSCFIFLFALLTFLPHFNNAEDVTSVSDACKAAAASSPNVDYNYCVQCLQADPSSSSTGKLGLAKIMTNLASQSAQDTKEKVKKLLLDAAYAQYETEIHTCKSLYSRLVDYLAIAAKGIDTSRLADAHTYLSASLDAPGECDEAFSKKQAPSMLANENATAKQLVAIALALVKMSRV</sequence>
<evidence type="ECO:0000259" key="5">
    <source>
        <dbReference type="SMART" id="SM00856"/>
    </source>
</evidence>
<name>A0AAV8EW40_9POAL</name>
<dbReference type="SMART" id="SM00856">
    <property type="entry name" value="PMEI"/>
    <property type="match status" value="1"/>
</dbReference>
<dbReference type="GO" id="GO:0005576">
    <property type="term" value="C:extracellular region"/>
    <property type="evidence" value="ECO:0007669"/>
    <property type="project" value="UniProtKB-ARBA"/>
</dbReference>
<feature type="domain" description="Pectinesterase inhibitor" evidence="5">
    <location>
        <begin position="26"/>
        <end position="176"/>
    </location>
</feature>
<organism evidence="6 8">
    <name type="scientific">Rhynchospora pubera</name>
    <dbReference type="NCBI Taxonomy" id="906938"/>
    <lineage>
        <taxon>Eukaryota</taxon>
        <taxon>Viridiplantae</taxon>
        <taxon>Streptophyta</taxon>
        <taxon>Embryophyta</taxon>
        <taxon>Tracheophyta</taxon>
        <taxon>Spermatophyta</taxon>
        <taxon>Magnoliopsida</taxon>
        <taxon>Liliopsida</taxon>
        <taxon>Poales</taxon>
        <taxon>Cyperaceae</taxon>
        <taxon>Cyperoideae</taxon>
        <taxon>Rhynchosporeae</taxon>
        <taxon>Rhynchospora</taxon>
    </lineage>
</organism>
<gene>
    <name evidence="7" type="ORF">LUZ62_021700</name>
    <name evidence="6" type="ORF">LUZ62_066965</name>
</gene>
<dbReference type="Proteomes" id="UP001140206">
    <property type="component" value="Chromosome 3"/>
</dbReference>
<evidence type="ECO:0000256" key="1">
    <source>
        <dbReference type="ARBA" id="ARBA00022729"/>
    </source>
</evidence>
<dbReference type="PANTHER" id="PTHR35357:SF23">
    <property type="entry name" value="PECTINESTERASE INHIBITOR DOMAIN-CONTAINING PROTEIN"/>
    <property type="match status" value="1"/>
</dbReference>
<evidence type="ECO:0000313" key="6">
    <source>
        <dbReference type="EMBL" id="KAJ4782708.1"/>
    </source>
</evidence>
<dbReference type="AlphaFoldDB" id="A0AAV8EW40"/>
<feature type="signal peptide" evidence="4">
    <location>
        <begin position="1"/>
        <end position="25"/>
    </location>
</feature>
<comment type="caution">
    <text evidence="6">The sequence shown here is derived from an EMBL/GenBank/DDBJ whole genome shotgun (WGS) entry which is preliminary data.</text>
</comment>
<dbReference type="InterPro" id="IPR034088">
    <property type="entry name" value="Pla_a_1-like"/>
</dbReference>
<dbReference type="GO" id="GO:0004857">
    <property type="term" value="F:enzyme inhibitor activity"/>
    <property type="evidence" value="ECO:0007669"/>
    <property type="project" value="InterPro"/>
</dbReference>
<keyword evidence="2" id="KW-1015">Disulfide bond</keyword>
<dbReference type="InterPro" id="IPR006501">
    <property type="entry name" value="Pectinesterase_inhib_dom"/>
</dbReference>
<dbReference type="CDD" id="cd15795">
    <property type="entry name" value="PMEI-Pla_a_1_like"/>
    <property type="match status" value="1"/>
</dbReference>
<keyword evidence="1 4" id="KW-0732">Signal</keyword>
<feature type="chain" id="PRO_5044716333" evidence="4">
    <location>
        <begin position="26"/>
        <end position="182"/>
    </location>
</feature>
<evidence type="ECO:0000256" key="4">
    <source>
        <dbReference type="SAM" id="SignalP"/>
    </source>
</evidence>
<dbReference type="Proteomes" id="UP001140206">
    <property type="component" value="Chromosome 1"/>
</dbReference>
<evidence type="ECO:0000256" key="2">
    <source>
        <dbReference type="ARBA" id="ARBA00023157"/>
    </source>
</evidence>
<dbReference type="NCBIfam" id="TIGR01614">
    <property type="entry name" value="PME_inhib"/>
    <property type="match status" value="1"/>
</dbReference>
<evidence type="ECO:0000256" key="3">
    <source>
        <dbReference type="ARBA" id="ARBA00038471"/>
    </source>
</evidence>
<dbReference type="InterPro" id="IPR035513">
    <property type="entry name" value="Invertase/methylesterase_inhib"/>
</dbReference>
<comment type="similarity">
    <text evidence="3">Belongs to the PMEI family.</text>
</comment>
<accession>A0AAV8EW40</accession>
<protein>
    <submittedName>
        <fullName evidence="6">Plant invertase/pectin methylesterase inhibitor superfamily protein</fullName>
    </submittedName>
</protein>
<proteinExistence type="inferred from homology"/>
<dbReference type="EMBL" id="JAMFTS010000003">
    <property type="protein sequence ID" value="KAJ4782708.1"/>
    <property type="molecule type" value="Genomic_DNA"/>
</dbReference>
<dbReference type="Pfam" id="PF04043">
    <property type="entry name" value="PMEI"/>
    <property type="match status" value="1"/>
</dbReference>
<dbReference type="FunFam" id="1.20.140.40:FF:000002">
    <property type="entry name" value="Putative invertase inhibitor"/>
    <property type="match status" value="1"/>
</dbReference>
<dbReference type="EMBL" id="JAMFTS010000001">
    <property type="protein sequence ID" value="KAJ4809134.1"/>
    <property type="molecule type" value="Genomic_DNA"/>
</dbReference>
<evidence type="ECO:0000313" key="7">
    <source>
        <dbReference type="EMBL" id="KAJ4809134.1"/>
    </source>
</evidence>